<accession>A0A4Z0PIK4</accession>
<name>A0A4Z0PIK4_9BACT</name>
<dbReference type="EMBL" id="SRLD01000027">
    <property type="protein sequence ID" value="TGE15010.1"/>
    <property type="molecule type" value="Genomic_DNA"/>
</dbReference>
<dbReference type="RefSeq" id="WP_135498435.1">
    <property type="nucleotide sequence ID" value="NZ_SRLD01000027.1"/>
</dbReference>
<evidence type="ECO:0000313" key="1">
    <source>
        <dbReference type="EMBL" id="TGE15010.1"/>
    </source>
</evidence>
<evidence type="ECO:0000313" key="2">
    <source>
        <dbReference type="Proteomes" id="UP000297739"/>
    </source>
</evidence>
<sequence length="522" mass="60777">MPLPFLSDSDLLVARPPKGHYTRMLFWLDEQIWGHRVYPQTPWLMFLECLTVAEYFFREGSLLQEPDSYPALVYQPRRRMRLRNILWNNELIKSLEDEKLDSNTTWNKWLDWMKENAMHVTDTDFSYLKGRFERFSDFAFLVGMLRDASVESESNKRWTSRFLFPFGANAIYEDQDLKGDRDFNNFTRTGELLYLMLCRSAAADSLRPYLHDFLKGDNEWNQLLTVLEREPEKGDEERKHSYLPYKQHPCFDALGQDWLNLFQLGLPNFDVLNHLVTLGAFHVLLYQLHVAAEWTGKAEPLTFLCEVVAPKKTLVREVSIINFQENNGLSGDAVQAYITRIQQSDAWQQALQLLTPADVFDGCQQVLQKEIWWDDAADYDRSHDPDELLDYLREKAQVRHQQHAGEVHRTLGRLIGLVSRRGTNKYRYAPTDGLLKTLIFANVPHRMELKEFFQVLYSRYGLVFSEREASLVIAEEEYDPKPFAANAARLESRLNSLGLLRRLSDGCAYVINPNGQSSQGHA</sequence>
<dbReference type="OrthoDB" id="1550253at2"/>
<dbReference type="Proteomes" id="UP000297739">
    <property type="component" value="Unassembled WGS sequence"/>
</dbReference>
<proteinExistence type="predicted"/>
<keyword evidence="2" id="KW-1185">Reference proteome</keyword>
<organism evidence="1 2">
    <name type="scientific">Hymenobacter elongatus</name>
    <dbReference type="NCBI Taxonomy" id="877208"/>
    <lineage>
        <taxon>Bacteria</taxon>
        <taxon>Pseudomonadati</taxon>
        <taxon>Bacteroidota</taxon>
        <taxon>Cytophagia</taxon>
        <taxon>Cytophagales</taxon>
        <taxon>Hymenobacteraceae</taxon>
        <taxon>Hymenobacter</taxon>
    </lineage>
</organism>
<comment type="caution">
    <text evidence="1">The sequence shown here is derived from an EMBL/GenBank/DDBJ whole genome shotgun (WGS) entry which is preliminary data.</text>
</comment>
<protein>
    <submittedName>
        <fullName evidence="1">Uncharacterized protein</fullName>
    </submittedName>
</protein>
<dbReference type="AlphaFoldDB" id="A0A4Z0PIK4"/>
<gene>
    <name evidence="1" type="ORF">E5J99_13965</name>
</gene>
<reference evidence="1 2" key="1">
    <citation type="submission" date="2019-04" db="EMBL/GenBank/DDBJ databases">
        <authorList>
            <person name="Feng G."/>
            <person name="Zhang J."/>
            <person name="Zhu H."/>
        </authorList>
    </citation>
    <scope>NUCLEOTIDE SEQUENCE [LARGE SCALE GENOMIC DNA]</scope>
    <source>
        <strain evidence="1 2">JCM 17223</strain>
    </source>
</reference>